<dbReference type="GO" id="GO:0005741">
    <property type="term" value="C:mitochondrial outer membrane"/>
    <property type="evidence" value="ECO:0007669"/>
    <property type="project" value="TreeGrafter"/>
</dbReference>
<protein>
    <submittedName>
        <fullName evidence="1">NAD(P)-binding protein</fullName>
    </submittedName>
</protein>
<dbReference type="Gene3D" id="3.40.50.720">
    <property type="entry name" value="NAD(P)-binding Rossmann-like Domain"/>
    <property type="match status" value="1"/>
</dbReference>
<evidence type="ECO:0000313" key="1">
    <source>
        <dbReference type="EMBL" id="KAF2753657.1"/>
    </source>
</evidence>
<dbReference type="EMBL" id="ML996583">
    <property type="protein sequence ID" value="KAF2753657.1"/>
    <property type="molecule type" value="Genomic_DNA"/>
</dbReference>
<dbReference type="AlphaFoldDB" id="A0A6A6VWM6"/>
<dbReference type="RefSeq" id="XP_033596108.1">
    <property type="nucleotide sequence ID" value="XM_033739473.1"/>
</dbReference>
<gene>
    <name evidence="1" type="ORF">EJ05DRAFT_167140</name>
</gene>
<reference evidence="1" key="1">
    <citation type="journal article" date="2020" name="Stud. Mycol.">
        <title>101 Dothideomycetes genomes: a test case for predicting lifestyles and emergence of pathogens.</title>
        <authorList>
            <person name="Haridas S."/>
            <person name="Albert R."/>
            <person name="Binder M."/>
            <person name="Bloem J."/>
            <person name="Labutti K."/>
            <person name="Salamov A."/>
            <person name="Andreopoulos B."/>
            <person name="Baker S."/>
            <person name="Barry K."/>
            <person name="Bills G."/>
            <person name="Bluhm B."/>
            <person name="Cannon C."/>
            <person name="Castanera R."/>
            <person name="Culley D."/>
            <person name="Daum C."/>
            <person name="Ezra D."/>
            <person name="Gonzalez J."/>
            <person name="Henrissat B."/>
            <person name="Kuo A."/>
            <person name="Liang C."/>
            <person name="Lipzen A."/>
            <person name="Lutzoni F."/>
            <person name="Magnuson J."/>
            <person name="Mondo S."/>
            <person name="Nolan M."/>
            <person name="Ohm R."/>
            <person name="Pangilinan J."/>
            <person name="Park H.-J."/>
            <person name="Ramirez L."/>
            <person name="Alfaro M."/>
            <person name="Sun H."/>
            <person name="Tritt A."/>
            <person name="Yoshinaga Y."/>
            <person name="Zwiers L.-H."/>
            <person name="Turgeon B."/>
            <person name="Goodwin S."/>
            <person name="Spatafora J."/>
            <person name="Crous P."/>
            <person name="Grigoriev I."/>
        </authorList>
    </citation>
    <scope>NUCLEOTIDE SEQUENCE</scope>
    <source>
        <strain evidence="1">CBS 121739</strain>
    </source>
</reference>
<dbReference type="OrthoDB" id="191139at2759"/>
<evidence type="ECO:0000313" key="2">
    <source>
        <dbReference type="Proteomes" id="UP000799437"/>
    </source>
</evidence>
<dbReference type="InterPro" id="IPR036291">
    <property type="entry name" value="NAD(P)-bd_dom_sf"/>
</dbReference>
<dbReference type="InterPro" id="IPR051593">
    <property type="entry name" value="Ergosterol_Biosynth_ERG27"/>
</dbReference>
<dbReference type="PANTHER" id="PTHR43647:SF4">
    <property type="entry name" value="KETOREDUCTASE (KR) DOMAIN-CONTAINING PROTEIN"/>
    <property type="match status" value="1"/>
</dbReference>
<dbReference type="GeneID" id="54480527"/>
<keyword evidence="2" id="KW-1185">Reference proteome</keyword>
<dbReference type="Proteomes" id="UP000799437">
    <property type="component" value="Unassembled WGS sequence"/>
</dbReference>
<dbReference type="GO" id="GO:0005789">
    <property type="term" value="C:endoplasmic reticulum membrane"/>
    <property type="evidence" value="ECO:0007669"/>
    <property type="project" value="TreeGrafter"/>
</dbReference>
<name>A0A6A6VWM6_9PEZI</name>
<dbReference type="SUPFAM" id="SSF51735">
    <property type="entry name" value="NAD(P)-binding Rossmann-fold domains"/>
    <property type="match status" value="1"/>
</dbReference>
<accession>A0A6A6VWM6</accession>
<dbReference type="GO" id="GO:0005811">
    <property type="term" value="C:lipid droplet"/>
    <property type="evidence" value="ECO:0007669"/>
    <property type="project" value="TreeGrafter"/>
</dbReference>
<proteinExistence type="predicted"/>
<dbReference type="PANTHER" id="PTHR43647">
    <property type="entry name" value="DEHYDROGENASE"/>
    <property type="match status" value="1"/>
</dbReference>
<sequence>MSGTILITGANGSLAIPTVEFLLTNYPEHTLLLTVRNPGGDDINTEKLRQTIARFPKGKATVRGLDLSKLTSVNTLANELIAEIKTGKLPALSSIIGNAYFWNLNKDTITTSDGYEQTFQINHLSHAALVLRLLGSFERSGGRVVLFSSDAHWPGKNGLEKIPVFIPSNLDELVFPEDKEPHDNMAQGFLKYAQSKLVVTMWVHALNRRLQRNNMSNITAIAVNPGNMTDSAALRKNTPAMVQFMSKWILGPGRPLLRFLDPTMRTTKEAAVDIAEFATNKASPGEMGFFTMYKKDESSPDSQKENVQDDLWKKTVEWCRVRESALPLN</sequence>
<dbReference type="GO" id="GO:0000253">
    <property type="term" value="F:3-beta-hydroxysteroid 3-dehydrogenase (NADP+) activity"/>
    <property type="evidence" value="ECO:0007669"/>
    <property type="project" value="TreeGrafter"/>
</dbReference>
<organism evidence="1 2">
    <name type="scientific">Pseudovirgaria hyperparasitica</name>
    <dbReference type="NCBI Taxonomy" id="470096"/>
    <lineage>
        <taxon>Eukaryota</taxon>
        <taxon>Fungi</taxon>
        <taxon>Dikarya</taxon>
        <taxon>Ascomycota</taxon>
        <taxon>Pezizomycotina</taxon>
        <taxon>Dothideomycetes</taxon>
        <taxon>Dothideomycetes incertae sedis</taxon>
        <taxon>Acrospermales</taxon>
        <taxon>Acrospermaceae</taxon>
        <taxon>Pseudovirgaria</taxon>
    </lineage>
</organism>